<evidence type="ECO:0000313" key="7">
    <source>
        <dbReference type="Proteomes" id="UP000254771"/>
    </source>
</evidence>
<dbReference type="Proteomes" id="UP000254771">
    <property type="component" value="Unassembled WGS sequence"/>
</dbReference>
<sequence length="151" mass="17055">MQKILISLLVSTLLVLGGCSSWQDFSLVHIPDIQQGNIVTPEVVAELKPGMSRKQVRFLLGTPLLVDVFHQNRWDYLFSIKRRNDPLEIKHFSVFFDGNSMVRYSGDIKPAENIAEQKEKKELVVSVPDYTGELGIVDKALQKAGLEIEDD</sequence>
<organism evidence="6 7">
    <name type="scientific">endosymbiont of Escarpia spicata</name>
    <dbReference type="NCBI Taxonomy" id="2200908"/>
    <lineage>
        <taxon>Bacteria</taxon>
        <taxon>Pseudomonadati</taxon>
        <taxon>Pseudomonadota</taxon>
        <taxon>Gammaproteobacteria</taxon>
        <taxon>sulfur-oxidizing symbionts</taxon>
    </lineage>
</organism>
<protein>
    <recommendedName>
        <fullName evidence="4">Outer membrane protein assembly factor BamE</fullName>
    </recommendedName>
</protein>
<accession>A0A370DHC2</accession>
<dbReference type="GO" id="GO:0030674">
    <property type="term" value="F:protein-macromolecule adaptor activity"/>
    <property type="evidence" value="ECO:0007669"/>
    <property type="project" value="TreeGrafter"/>
</dbReference>
<comment type="function">
    <text evidence="4">Part of the outer membrane protein assembly complex, which is involved in assembly and insertion of beta-barrel proteins into the outer membrane.</text>
</comment>
<dbReference type="PROSITE" id="PS51257">
    <property type="entry name" value="PROKAR_LIPOPROTEIN"/>
    <property type="match status" value="1"/>
</dbReference>
<dbReference type="InterPro" id="IPR037873">
    <property type="entry name" value="BamE-like"/>
</dbReference>
<keyword evidence="4" id="KW-0449">Lipoprotein</keyword>
<dbReference type="InterPro" id="IPR007450">
    <property type="entry name" value="BamE_dom"/>
</dbReference>
<dbReference type="HAMAP" id="MF_00925">
    <property type="entry name" value="OM_assembly_BamE"/>
    <property type="match status" value="1"/>
</dbReference>
<keyword evidence="1 4" id="KW-0732">Signal</keyword>
<dbReference type="PANTHER" id="PTHR37482:SF1">
    <property type="entry name" value="OUTER MEMBRANE PROTEIN ASSEMBLY FACTOR BAME"/>
    <property type="match status" value="1"/>
</dbReference>
<dbReference type="InterPro" id="IPR026592">
    <property type="entry name" value="BamE"/>
</dbReference>
<proteinExistence type="inferred from homology"/>
<dbReference type="Pfam" id="PF04355">
    <property type="entry name" value="BamE"/>
    <property type="match status" value="1"/>
</dbReference>
<dbReference type="AlphaFoldDB" id="A0A370DHC2"/>
<dbReference type="EMBL" id="QFXE01000015">
    <property type="protein sequence ID" value="RDH84328.1"/>
    <property type="molecule type" value="Genomic_DNA"/>
</dbReference>
<evidence type="ECO:0000259" key="5">
    <source>
        <dbReference type="Pfam" id="PF04355"/>
    </source>
</evidence>
<comment type="caution">
    <text evidence="6">The sequence shown here is derived from an EMBL/GenBank/DDBJ whole genome shotgun (WGS) entry which is preliminary data.</text>
</comment>
<evidence type="ECO:0000256" key="4">
    <source>
        <dbReference type="HAMAP-Rule" id="MF_00925"/>
    </source>
</evidence>
<name>A0A370DHC2_9GAMM</name>
<evidence type="ECO:0000313" key="6">
    <source>
        <dbReference type="EMBL" id="RDH84328.1"/>
    </source>
</evidence>
<comment type="subunit">
    <text evidence="4">Part of the Bam complex.</text>
</comment>
<evidence type="ECO:0000256" key="1">
    <source>
        <dbReference type="ARBA" id="ARBA00022729"/>
    </source>
</evidence>
<dbReference type="GO" id="GO:0043165">
    <property type="term" value="P:Gram-negative-bacterium-type cell outer membrane assembly"/>
    <property type="evidence" value="ECO:0007669"/>
    <property type="project" value="UniProtKB-UniRule"/>
</dbReference>
<comment type="subcellular location">
    <subcellularLocation>
        <location evidence="4">Cell outer membrane</location>
        <topology evidence="4">Lipid-anchor</topology>
    </subcellularLocation>
</comment>
<keyword evidence="3 4" id="KW-0998">Cell outer membrane</keyword>
<keyword evidence="4" id="KW-0564">Palmitate</keyword>
<gene>
    <name evidence="4" type="primary">bamE</name>
    <name evidence="6" type="ORF">DIZ78_12365</name>
</gene>
<dbReference type="GO" id="GO:1990063">
    <property type="term" value="C:Bam protein complex"/>
    <property type="evidence" value="ECO:0007669"/>
    <property type="project" value="TreeGrafter"/>
</dbReference>
<evidence type="ECO:0000256" key="2">
    <source>
        <dbReference type="ARBA" id="ARBA00023136"/>
    </source>
</evidence>
<evidence type="ECO:0000256" key="3">
    <source>
        <dbReference type="ARBA" id="ARBA00023237"/>
    </source>
</evidence>
<comment type="similarity">
    <text evidence="4">Belongs to the BamE family.</text>
</comment>
<feature type="domain" description="Outer membrane protein assembly factor BamE" evidence="5">
    <location>
        <begin position="36"/>
        <end position="105"/>
    </location>
</feature>
<dbReference type="GO" id="GO:0051205">
    <property type="term" value="P:protein insertion into membrane"/>
    <property type="evidence" value="ECO:0007669"/>
    <property type="project" value="UniProtKB-UniRule"/>
</dbReference>
<reference evidence="6 7" key="1">
    <citation type="journal article" date="2018" name="ISME J.">
        <title>Endosymbiont genomes yield clues of tubeworm success.</title>
        <authorList>
            <person name="Li Y."/>
            <person name="Liles M.R."/>
            <person name="Halanych K.M."/>
        </authorList>
    </citation>
    <scope>NUCLEOTIDE SEQUENCE [LARGE SCALE GENOMIC DNA]</scope>
    <source>
        <strain evidence="6">A1462</strain>
    </source>
</reference>
<dbReference type="PANTHER" id="PTHR37482">
    <property type="entry name" value="OUTER MEMBRANE PROTEIN ASSEMBLY FACTOR BAME"/>
    <property type="match status" value="1"/>
</dbReference>
<dbReference type="Gene3D" id="3.30.1450.10">
    <property type="match status" value="1"/>
</dbReference>
<keyword evidence="7" id="KW-1185">Reference proteome</keyword>
<keyword evidence="2 4" id="KW-0472">Membrane</keyword>